<feature type="compositionally biased region" description="Polar residues" evidence="1">
    <location>
        <begin position="502"/>
        <end position="511"/>
    </location>
</feature>
<protein>
    <submittedName>
        <fullName evidence="2">Uncharacterized protein</fullName>
    </submittedName>
</protein>
<accession>A0A8D2DD90</accession>
<name>A0A8D2DD90_SCIVU</name>
<dbReference type="Pfam" id="PF15483">
    <property type="entry name" value="DUF4641"/>
    <property type="match status" value="1"/>
</dbReference>
<dbReference type="OrthoDB" id="9629060at2759"/>
<feature type="region of interest" description="Disordered" evidence="1">
    <location>
        <begin position="378"/>
        <end position="511"/>
    </location>
</feature>
<dbReference type="InterPro" id="IPR027822">
    <property type="entry name" value="DUF4641"/>
</dbReference>
<feature type="compositionally biased region" description="Polar residues" evidence="1">
    <location>
        <begin position="454"/>
        <end position="463"/>
    </location>
</feature>
<sequence>MSSADEASIQGDGFGADSGKPAGFGSASFGAPWSQGLGLGLELGPPRSGEGEGGLPDPRALEFDLEAEWEEIEASGMVLPGREGRPGSPADETGLQDLVPHLTLESSAIVQELMGREPWGTRRYASPESFATELSAIWANAEAGFSTRGALAPSRVEAQQASAAPLSHPSGPEGGRAWGKAKRGTKSRMTGSGEGQRPSSGSESSDESSEIQPMRVSICPKGGGQARSSSPREPGDPAGRSSVSVGSRENFLHMLGPLPTSAPHDLTSALGRQASAELEARSSKKMQSVLWGKGESWPSFPGAEAAAPAAAGGLPRATPRKKVIQERKSLGGAWRATLGGPFPSWGRRLKATPLELATFPPVSGIPLLGRSKRYSFLSLGPTQSEDSGTGKRTVAHKTGESQSMTSEDNDSNRDAVPQAQLSTHRPGTPCLCMHPGEFSGGDPNTRVPQPPGSSQPLDSSQGVLTPRGLAPSGEQDPPVQTRVPERQQQPPGAQGCPRVRLSSGSKNAGPN</sequence>
<evidence type="ECO:0000313" key="3">
    <source>
        <dbReference type="Proteomes" id="UP000694564"/>
    </source>
</evidence>
<dbReference type="Ensembl" id="ENSSVLT00005025213.1">
    <property type="protein sequence ID" value="ENSSVLP00005022668.1"/>
    <property type="gene ID" value="ENSSVLG00005018019.1"/>
</dbReference>
<dbReference type="Proteomes" id="UP000694564">
    <property type="component" value="Chromosome X"/>
</dbReference>
<dbReference type="Ensembl" id="ENSSVLT00005024995.1">
    <property type="protein sequence ID" value="ENSSVLP00005022470.1"/>
    <property type="gene ID" value="ENSSVLG00005017896.1"/>
</dbReference>
<dbReference type="GeneTree" id="ENSGT00390000015252"/>
<reference evidence="2" key="1">
    <citation type="submission" date="2025-05" db="UniProtKB">
        <authorList>
            <consortium name="Ensembl"/>
        </authorList>
    </citation>
    <scope>IDENTIFICATION</scope>
</reference>
<dbReference type="PANTHER" id="PTHR31866">
    <property type="entry name" value="GENE 4779-RELATED"/>
    <property type="match status" value="1"/>
</dbReference>
<keyword evidence="3" id="KW-1185">Reference proteome</keyword>
<feature type="region of interest" description="Disordered" evidence="1">
    <location>
        <begin position="1"/>
        <end position="60"/>
    </location>
</feature>
<feature type="region of interest" description="Disordered" evidence="1">
    <location>
        <begin position="152"/>
        <end position="268"/>
    </location>
</feature>
<organism evidence="2 3">
    <name type="scientific">Sciurus vulgaris</name>
    <name type="common">Eurasian red squirrel</name>
    <dbReference type="NCBI Taxonomy" id="55149"/>
    <lineage>
        <taxon>Eukaryota</taxon>
        <taxon>Metazoa</taxon>
        <taxon>Chordata</taxon>
        <taxon>Craniata</taxon>
        <taxon>Vertebrata</taxon>
        <taxon>Euteleostomi</taxon>
        <taxon>Mammalia</taxon>
        <taxon>Eutheria</taxon>
        <taxon>Euarchontoglires</taxon>
        <taxon>Glires</taxon>
        <taxon>Rodentia</taxon>
        <taxon>Sciuromorpha</taxon>
        <taxon>Sciuridae</taxon>
        <taxon>Sciurinae</taxon>
        <taxon>Sciurini</taxon>
        <taxon>Sciurus</taxon>
    </lineage>
</organism>
<evidence type="ECO:0000313" key="2">
    <source>
        <dbReference type="Ensembl" id="ENSSVLP00005022668.1"/>
    </source>
</evidence>
<dbReference type="PANTHER" id="PTHR31866:SF1">
    <property type="entry name" value="GENE 4779-RELATED"/>
    <property type="match status" value="1"/>
</dbReference>
<proteinExistence type="predicted"/>
<dbReference type="AlphaFoldDB" id="A0A8D2DD90"/>
<evidence type="ECO:0000256" key="1">
    <source>
        <dbReference type="SAM" id="MobiDB-lite"/>
    </source>
</evidence>